<evidence type="ECO:0000256" key="5">
    <source>
        <dbReference type="ARBA" id="ARBA00022692"/>
    </source>
</evidence>
<evidence type="ECO:0000256" key="12">
    <source>
        <dbReference type="ARBA" id="ARBA00023136"/>
    </source>
</evidence>
<evidence type="ECO:0000256" key="11">
    <source>
        <dbReference type="ARBA" id="ARBA00023049"/>
    </source>
</evidence>
<dbReference type="HOGENOM" id="CLU_007536_2_0_1"/>
<dbReference type="OMA" id="FFLECSK"/>
<feature type="transmembrane region" description="Helical" evidence="15">
    <location>
        <begin position="498"/>
        <end position="517"/>
    </location>
</feature>
<organism evidence="18 19">
    <name type="scientific">Drosophila willistoni</name>
    <name type="common">Fruit fly</name>
    <dbReference type="NCBI Taxonomy" id="7260"/>
    <lineage>
        <taxon>Eukaryota</taxon>
        <taxon>Metazoa</taxon>
        <taxon>Ecdysozoa</taxon>
        <taxon>Arthropoda</taxon>
        <taxon>Hexapoda</taxon>
        <taxon>Insecta</taxon>
        <taxon>Pterygota</taxon>
        <taxon>Neoptera</taxon>
        <taxon>Endopterygota</taxon>
        <taxon>Diptera</taxon>
        <taxon>Brachycera</taxon>
        <taxon>Muscomorpha</taxon>
        <taxon>Ephydroidea</taxon>
        <taxon>Drosophilidae</taxon>
        <taxon>Drosophila</taxon>
        <taxon>Sophophora</taxon>
    </lineage>
</organism>
<comment type="cofactor">
    <cofactor evidence="1">
        <name>Zn(2+)</name>
        <dbReference type="ChEBI" id="CHEBI:29105"/>
    </cofactor>
</comment>
<keyword evidence="7" id="KW-0378">Hydrolase</keyword>
<keyword evidence="11" id="KW-0482">Metalloprotease</keyword>
<protein>
    <recommendedName>
        <fullName evidence="14">FXNA-like protease</fullName>
    </recommendedName>
</protein>
<evidence type="ECO:0000256" key="15">
    <source>
        <dbReference type="SAM" id="Phobius"/>
    </source>
</evidence>
<feature type="transmembrane region" description="Helical" evidence="15">
    <location>
        <begin position="523"/>
        <end position="542"/>
    </location>
</feature>
<keyword evidence="5 15" id="KW-0812">Transmembrane</keyword>
<evidence type="ECO:0000259" key="17">
    <source>
        <dbReference type="Pfam" id="PF22248"/>
    </source>
</evidence>
<keyword evidence="9" id="KW-0862">Zinc</keyword>
<dbReference type="InterPro" id="IPR007484">
    <property type="entry name" value="Peptidase_M28"/>
</dbReference>
<feature type="transmembrane region" description="Helical" evidence="15">
    <location>
        <begin position="458"/>
        <end position="482"/>
    </location>
</feature>
<evidence type="ECO:0000256" key="9">
    <source>
        <dbReference type="ARBA" id="ARBA00022833"/>
    </source>
</evidence>
<dbReference type="PhylomeDB" id="B4MJJ8"/>
<keyword evidence="6" id="KW-0479">Metal-binding</keyword>
<dbReference type="InterPro" id="IPR048024">
    <property type="entry name" value="Fxna-like_M28_dom"/>
</dbReference>
<evidence type="ECO:0000256" key="14">
    <source>
        <dbReference type="ARBA" id="ARBA00078796"/>
    </source>
</evidence>
<keyword evidence="13" id="KW-0325">Glycoprotein</keyword>
<dbReference type="InterPro" id="IPR045175">
    <property type="entry name" value="M28_fam"/>
</dbReference>
<evidence type="ECO:0000256" key="7">
    <source>
        <dbReference type="ARBA" id="ARBA00022801"/>
    </source>
</evidence>
<evidence type="ECO:0000259" key="16">
    <source>
        <dbReference type="Pfam" id="PF04389"/>
    </source>
</evidence>
<keyword evidence="8" id="KW-0256">Endoplasmic reticulum</keyword>
<feature type="transmembrane region" description="Helical" evidence="15">
    <location>
        <begin position="34"/>
        <end position="59"/>
    </location>
</feature>
<keyword evidence="12 15" id="KW-0472">Membrane</keyword>
<evidence type="ECO:0000256" key="2">
    <source>
        <dbReference type="ARBA" id="ARBA00004477"/>
    </source>
</evidence>
<evidence type="ECO:0000256" key="10">
    <source>
        <dbReference type="ARBA" id="ARBA00022989"/>
    </source>
</evidence>
<dbReference type="EMBL" id="CH963846">
    <property type="protein sequence ID" value="EDW72287.1"/>
    <property type="molecule type" value="Genomic_DNA"/>
</dbReference>
<dbReference type="GO" id="GO:0008235">
    <property type="term" value="F:metalloexopeptidase activity"/>
    <property type="evidence" value="ECO:0007669"/>
    <property type="project" value="InterPro"/>
</dbReference>
<dbReference type="FunFam" id="3.40.630.10:FF:000008">
    <property type="entry name" value="Endoplasmic reticulum metallopeptidase 1"/>
    <property type="match status" value="1"/>
</dbReference>
<evidence type="ECO:0000256" key="1">
    <source>
        <dbReference type="ARBA" id="ARBA00001947"/>
    </source>
</evidence>
<keyword evidence="4" id="KW-0645">Protease</keyword>
<feature type="transmembrane region" description="Helical" evidence="15">
    <location>
        <begin position="563"/>
        <end position="586"/>
    </location>
</feature>
<dbReference type="Pfam" id="PF22248">
    <property type="entry name" value="ERMP1_C"/>
    <property type="match status" value="1"/>
</dbReference>
<reference evidence="18 19" key="1">
    <citation type="journal article" date="2007" name="Nature">
        <title>Evolution of genes and genomes on the Drosophila phylogeny.</title>
        <authorList>
            <consortium name="Drosophila 12 Genomes Consortium"/>
            <person name="Clark A.G."/>
            <person name="Eisen M.B."/>
            <person name="Smith D.R."/>
            <person name="Bergman C.M."/>
            <person name="Oliver B."/>
            <person name="Markow T.A."/>
            <person name="Kaufman T.C."/>
            <person name="Kellis M."/>
            <person name="Gelbart W."/>
            <person name="Iyer V.N."/>
            <person name="Pollard D.A."/>
            <person name="Sackton T.B."/>
            <person name="Larracuente A.M."/>
            <person name="Singh N.D."/>
            <person name="Abad J.P."/>
            <person name="Abt D.N."/>
            <person name="Adryan B."/>
            <person name="Aguade M."/>
            <person name="Akashi H."/>
            <person name="Anderson W.W."/>
            <person name="Aquadro C.F."/>
            <person name="Ardell D.H."/>
            <person name="Arguello R."/>
            <person name="Artieri C.G."/>
            <person name="Barbash D.A."/>
            <person name="Barker D."/>
            <person name="Barsanti P."/>
            <person name="Batterham P."/>
            <person name="Batzoglou S."/>
            <person name="Begun D."/>
            <person name="Bhutkar A."/>
            <person name="Blanco E."/>
            <person name="Bosak S.A."/>
            <person name="Bradley R.K."/>
            <person name="Brand A.D."/>
            <person name="Brent M.R."/>
            <person name="Brooks A.N."/>
            <person name="Brown R.H."/>
            <person name="Butlin R.K."/>
            <person name="Caggese C."/>
            <person name="Calvi B.R."/>
            <person name="Bernardo de Carvalho A."/>
            <person name="Caspi A."/>
            <person name="Castrezana S."/>
            <person name="Celniker S.E."/>
            <person name="Chang J.L."/>
            <person name="Chapple C."/>
            <person name="Chatterji S."/>
            <person name="Chinwalla A."/>
            <person name="Civetta A."/>
            <person name="Clifton S.W."/>
            <person name="Comeron J.M."/>
            <person name="Costello J.C."/>
            <person name="Coyne J.A."/>
            <person name="Daub J."/>
            <person name="David R.G."/>
            <person name="Delcher A.L."/>
            <person name="Delehaunty K."/>
            <person name="Do C.B."/>
            <person name="Ebling H."/>
            <person name="Edwards K."/>
            <person name="Eickbush T."/>
            <person name="Evans J.D."/>
            <person name="Filipski A."/>
            <person name="Findeiss S."/>
            <person name="Freyhult E."/>
            <person name="Fulton L."/>
            <person name="Fulton R."/>
            <person name="Garcia A.C."/>
            <person name="Gardiner A."/>
            <person name="Garfield D.A."/>
            <person name="Garvin B.E."/>
            <person name="Gibson G."/>
            <person name="Gilbert D."/>
            <person name="Gnerre S."/>
            <person name="Godfrey J."/>
            <person name="Good R."/>
            <person name="Gotea V."/>
            <person name="Gravely B."/>
            <person name="Greenberg A.J."/>
            <person name="Griffiths-Jones S."/>
            <person name="Gross S."/>
            <person name="Guigo R."/>
            <person name="Gustafson E.A."/>
            <person name="Haerty W."/>
            <person name="Hahn M.W."/>
            <person name="Halligan D.L."/>
            <person name="Halpern A.L."/>
            <person name="Halter G.M."/>
            <person name="Han M.V."/>
            <person name="Heger A."/>
            <person name="Hillier L."/>
            <person name="Hinrichs A.S."/>
            <person name="Holmes I."/>
            <person name="Hoskins R.A."/>
            <person name="Hubisz M.J."/>
            <person name="Hultmark D."/>
            <person name="Huntley M.A."/>
            <person name="Jaffe D.B."/>
            <person name="Jagadeeshan S."/>
            <person name="Jeck W.R."/>
            <person name="Johnson J."/>
            <person name="Jones C.D."/>
            <person name="Jordan W.C."/>
            <person name="Karpen G.H."/>
            <person name="Kataoka E."/>
            <person name="Keightley P.D."/>
            <person name="Kheradpour P."/>
            <person name="Kirkness E.F."/>
            <person name="Koerich L.B."/>
            <person name="Kristiansen K."/>
            <person name="Kudrna D."/>
            <person name="Kulathinal R.J."/>
            <person name="Kumar S."/>
            <person name="Kwok R."/>
            <person name="Lander E."/>
            <person name="Langley C.H."/>
            <person name="Lapoint R."/>
            <person name="Lazzaro B.P."/>
            <person name="Lee S.J."/>
            <person name="Levesque L."/>
            <person name="Li R."/>
            <person name="Lin C.F."/>
            <person name="Lin M.F."/>
            <person name="Lindblad-Toh K."/>
            <person name="Llopart A."/>
            <person name="Long M."/>
            <person name="Low L."/>
            <person name="Lozovsky E."/>
            <person name="Lu J."/>
            <person name="Luo M."/>
            <person name="Machado C.A."/>
            <person name="Makalowski W."/>
            <person name="Marzo M."/>
            <person name="Matsuda M."/>
            <person name="Matzkin L."/>
            <person name="McAllister B."/>
            <person name="McBride C.S."/>
            <person name="McKernan B."/>
            <person name="McKernan K."/>
            <person name="Mendez-Lago M."/>
            <person name="Minx P."/>
            <person name="Mollenhauer M.U."/>
            <person name="Montooth K."/>
            <person name="Mount S.M."/>
            <person name="Mu X."/>
            <person name="Myers E."/>
            <person name="Negre B."/>
            <person name="Newfeld S."/>
            <person name="Nielsen R."/>
            <person name="Noor M.A."/>
            <person name="O'Grady P."/>
            <person name="Pachter L."/>
            <person name="Papaceit M."/>
            <person name="Parisi M.J."/>
            <person name="Parisi M."/>
            <person name="Parts L."/>
            <person name="Pedersen J.S."/>
            <person name="Pesole G."/>
            <person name="Phillippy A.M."/>
            <person name="Ponting C.P."/>
            <person name="Pop M."/>
            <person name="Porcelli D."/>
            <person name="Powell J.R."/>
            <person name="Prohaska S."/>
            <person name="Pruitt K."/>
            <person name="Puig M."/>
            <person name="Quesneville H."/>
            <person name="Ram K.R."/>
            <person name="Rand D."/>
            <person name="Rasmussen M.D."/>
            <person name="Reed L.K."/>
            <person name="Reenan R."/>
            <person name="Reily A."/>
            <person name="Remington K.A."/>
            <person name="Rieger T.T."/>
            <person name="Ritchie M.G."/>
            <person name="Robin C."/>
            <person name="Rogers Y.H."/>
            <person name="Rohde C."/>
            <person name="Rozas J."/>
            <person name="Rubenfield M.J."/>
            <person name="Ruiz A."/>
            <person name="Russo S."/>
            <person name="Salzberg S.L."/>
            <person name="Sanchez-Gracia A."/>
            <person name="Saranga D.J."/>
            <person name="Sato H."/>
            <person name="Schaeffer S.W."/>
            <person name="Schatz M.C."/>
            <person name="Schlenke T."/>
            <person name="Schwartz R."/>
            <person name="Segarra C."/>
            <person name="Singh R.S."/>
            <person name="Sirot L."/>
            <person name="Sirota M."/>
            <person name="Sisneros N.B."/>
            <person name="Smith C.D."/>
            <person name="Smith T.F."/>
            <person name="Spieth J."/>
            <person name="Stage D.E."/>
            <person name="Stark A."/>
            <person name="Stephan W."/>
            <person name="Strausberg R.L."/>
            <person name="Strempel S."/>
            <person name="Sturgill D."/>
            <person name="Sutton G."/>
            <person name="Sutton G.G."/>
            <person name="Tao W."/>
            <person name="Teichmann S."/>
            <person name="Tobari Y.N."/>
            <person name="Tomimura Y."/>
            <person name="Tsolas J.M."/>
            <person name="Valente V.L."/>
            <person name="Venter E."/>
            <person name="Venter J.C."/>
            <person name="Vicario S."/>
            <person name="Vieira F.G."/>
            <person name="Vilella A.J."/>
            <person name="Villasante A."/>
            <person name="Walenz B."/>
            <person name="Wang J."/>
            <person name="Wasserman M."/>
            <person name="Watts T."/>
            <person name="Wilson D."/>
            <person name="Wilson R.K."/>
            <person name="Wing R.A."/>
            <person name="Wolfner M.F."/>
            <person name="Wong A."/>
            <person name="Wong G.K."/>
            <person name="Wu C.I."/>
            <person name="Wu G."/>
            <person name="Yamamoto D."/>
            <person name="Yang H.P."/>
            <person name="Yang S.P."/>
            <person name="Yorke J.A."/>
            <person name="Yoshida K."/>
            <person name="Zdobnov E."/>
            <person name="Zhang P."/>
            <person name="Zhang Y."/>
            <person name="Zimin A.V."/>
            <person name="Baldwin J."/>
            <person name="Abdouelleil A."/>
            <person name="Abdulkadir J."/>
            <person name="Abebe A."/>
            <person name="Abera B."/>
            <person name="Abreu J."/>
            <person name="Acer S.C."/>
            <person name="Aftuck L."/>
            <person name="Alexander A."/>
            <person name="An P."/>
            <person name="Anderson E."/>
            <person name="Anderson S."/>
            <person name="Arachi H."/>
            <person name="Azer M."/>
            <person name="Bachantsang P."/>
            <person name="Barry A."/>
            <person name="Bayul T."/>
            <person name="Berlin A."/>
            <person name="Bessette D."/>
            <person name="Bloom T."/>
            <person name="Blye J."/>
            <person name="Boguslavskiy L."/>
            <person name="Bonnet C."/>
            <person name="Boukhgalter B."/>
            <person name="Bourzgui I."/>
            <person name="Brown A."/>
            <person name="Cahill P."/>
            <person name="Channer S."/>
            <person name="Cheshatsang Y."/>
            <person name="Chuda L."/>
            <person name="Citroen M."/>
            <person name="Collymore A."/>
            <person name="Cooke P."/>
            <person name="Costello M."/>
            <person name="D'Aco K."/>
            <person name="Daza R."/>
            <person name="De Haan G."/>
            <person name="DeGray S."/>
            <person name="DeMaso C."/>
            <person name="Dhargay N."/>
            <person name="Dooley K."/>
            <person name="Dooley E."/>
            <person name="Doricent M."/>
            <person name="Dorje P."/>
            <person name="Dorjee K."/>
            <person name="Dupes A."/>
            <person name="Elong R."/>
            <person name="Falk J."/>
            <person name="Farina A."/>
            <person name="Faro S."/>
            <person name="Ferguson D."/>
            <person name="Fisher S."/>
            <person name="Foley C.D."/>
            <person name="Franke A."/>
            <person name="Friedrich D."/>
            <person name="Gadbois L."/>
            <person name="Gearin G."/>
            <person name="Gearin C.R."/>
            <person name="Giannoukos G."/>
            <person name="Goode T."/>
            <person name="Graham J."/>
            <person name="Grandbois E."/>
            <person name="Grewal S."/>
            <person name="Gyaltsen K."/>
            <person name="Hafez N."/>
            <person name="Hagos B."/>
            <person name="Hall J."/>
            <person name="Henson C."/>
            <person name="Hollinger A."/>
            <person name="Honan T."/>
            <person name="Huard M.D."/>
            <person name="Hughes L."/>
            <person name="Hurhula B."/>
            <person name="Husby M.E."/>
            <person name="Kamat A."/>
            <person name="Kanga B."/>
            <person name="Kashin S."/>
            <person name="Khazanovich D."/>
            <person name="Kisner P."/>
            <person name="Lance K."/>
            <person name="Lara M."/>
            <person name="Lee W."/>
            <person name="Lennon N."/>
            <person name="Letendre F."/>
            <person name="LeVine R."/>
            <person name="Lipovsky A."/>
            <person name="Liu X."/>
            <person name="Liu J."/>
            <person name="Liu S."/>
            <person name="Lokyitsang T."/>
            <person name="Lokyitsang Y."/>
            <person name="Lubonja R."/>
            <person name="Lui A."/>
            <person name="MacDonald P."/>
            <person name="Magnisalis V."/>
            <person name="Maru K."/>
            <person name="Matthews C."/>
            <person name="McCusker W."/>
            <person name="McDonough S."/>
            <person name="Mehta T."/>
            <person name="Meldrim J."/>
            <person name="Meneus L."/>
            <person name="Mihai O."/>
            <person name="Mihalev A."/>
            <person name="Mihova T."/>
            <person name="Mittelman R."/>
            <person name="Mlenga V."/>
            <person name="Montmayeur A."/>
            <person name="Mulrain L."/>
            <person name="Navidi A."/>
            <person name="Naylor J."/>
            <person name="Negash T."/>
            <person name="Nguyen T."/>
            <person name="Nguyen N."/>
            <person name="Nicol R."/>
            <person name="Norbu C."/>
            <person name="Norbu N."/>
            <person name="Novod N."/>
            <person name="O'Neill B."/>
            <person name="Osman S."/>
            <person name="Markiewicz E."/>
            <person name="Oyono O.L."/>
            <person name="Patti C."/>
            <person name="Phunkhang P."/>
            <person name="Pierre F."/>
            <person name="Priest M."/>
            <person name="Raghuraman S."/>
            <person name="Rege F."/>
            <person name="Reyes R."/>
            <person name="Rise C."/>
            <person name="Rogov P."/>
            <person name="Ross K."/>
            <person name="Ryan E."/>
            <person name="Settipalli S."/>
            <person name="Shea T."/>
            <person name="Sherpa N."/>
            <person name="Shi L."/>
            <person name="Shih D."/>
            <person name="Sparrow T."/>
            <person name="Spaulding J."/>
            <person name="Stalker J."/>
            <person name="Stange-Thomann N."/>
            <person name="Stavropoulos S."/>
            <person name="Stone C."/>
            <person name="Strader C."/>
            <person name="Tesfaye S."/>
            <person name="Thomson T."/>
            <person name="Thoulutsang Y."/>
            <person name="Thoulutsang D."/>
            <person name="Topham K."/>
            <person name="Topping I."/>
            <person name="Tsamla T."/>
            <person name="Vassiliev H."/>
            <person name="Vo A."/>
            <person name="Wangchuk T."/>
            <person name="Wangdi T."/>
            <person name="Weiand M."/>
            <person name="Wilkinson J."/>
            <person name="Wilson A."/>
            <person name="Yadav S."/>
            <person name="Young G."/>
            <person name="Yu Q."/>
            <person name="Zembek L."/>
            <person name="Zhong D."/>
            <person name="Zimmer A."/>
            <person name="Zwirko Z."/>
            <person name="Jaffe D.B."/>
            <person name="Alvarez P."/>
            <person name="Brockman W."/>
            <person name="Butler J."/>
            <person name="Chin C."/>
            <person name="Gnerre S."/>
            <person name="Grabherr M."/>
            <person name="Kleber M."/>
            <person name="Mauceli E."/>
            <person name="MacCallum I."/>
        </authorList>
    </citation>
    <scope>NUCLEOTIDE SEQUENCE [LARGE SCALE GENOMIC DNA]</scope>
    <source>
        <strain evidence="19">Tucson 14030-0811.24</strain>
    </source>
</reference>
<name>B4MJJ8_DROWI</name>
<dbReference type="InterPro" id="IPR053973">
    <property type="entry name" value="ERMP1-like_C"/>
</dbReference>
<dbReference type="GO" id="GO:0046872">
    <property type="term" value="F:metal ion binding"/>
    <property type="evidence" value="ECO:0007669"/>
    <property type="project" value="UniProtKB-KW"/>
</dbReference>
<dbReference type="PANTHER" id="PTHR12147:SF22">
    <property type="entry name" value="ENDOPLASMIC RETICULUM METALLOPEPTIDASE 1"/>
    <property type="match status" value="1"/>
</dbReference>
<feature type="domain" description="Peptidase M28" evidence="16">
    <location>
        <begin position="151"/>
        <end position="345"/>
    </location>
</feature>
<dbReference type="Proteomes" id="UP000007798">
    <property type="component" value="Unassembled WGS sequence"/>
</dbReference>
<comment type="subcellular location">
    <subcellularLocation>
        <location evidence="2">Endoplasmic reticulum membrane</location>
        <topology evidence="2">Multi-pass membrane protein</topology>
    </subcellularLocation>
</comment>
<keyword evidence="19" id="KW-1185">Reference proteome</keyword>
<evidence type="ECO:0000256" key="8">
    <source>
        <dbReference type="ARBA" id="ARBA00022824"/>
    </source>
</evidence>
<feature type="transmembrane region" description="Helical" evidence="15">
    <location>
        <begin position="592"/>
        <end position="613"/>
    </location>
</feature>
<evidence type="ECO:0000256" key="4">
    <source>
        <dbReference type="ARBA" id="ARBA00022670"/>
    </source>
</evidence>
<dbReference type="CDD" id="cd03875">
    <property type="entry name" value="M28_Fxna_like"/>
    <property type="match status" value="1"/>
</dbReference>
<evidence type="ECO:0000313" key="18">
    <source>
        <dbReference type="EMBL" id="EDW72287.1"/>
    </source>
</evidence>
<feature type="transmembrane region" description="Helical" evidence="15">
    <location>
        <begin position="386"/>
        <end position="406"/>
    </location>
</feature>
<feature type="domain" description="Endoplasmic reticulum metallopeptidase 1-like C-terminal" evidence="17">
    <location>
        <begin position="650"/>
        <end position="875"/>
    </location>
</feature>
<dbReference type="OrthoDB" id="76293at2759"/>
<dbReference type="GO" id="GO:0005789">
    <property type="term" value="C:endoplasmic reticulum membrane"/>
    <property type="evidence" value="ECO:0007669"/>
    <property type="project" value="UniProtKB-SubCell"/>
</dbReference>
<keyword evidence="10 15" id="KW-1133">Transmembrane helix</keyword>
<sequence length="877" mass="98338">MGDKDKLINEESIEEGSSTSIPKKVAKKVVKSQLPWYFGTGSLLFWGLLFFSIVVPLFYRLPTPLTINDSNKGVFIAERAYNTLSGFASIGTKVVGSQGNEVDTVQYLLNQLAIIKEEILDDFFDLEIEVQKPTGEYIYMTIVNRYQSIQNIVVKLSPKNSTSETYLLVNSHFDSQPTSPSVGDAGHMIVSILEVLRVIGSTRQTFTHPIVFLLNGAEENPLQGSHGFITQHKWAPFCKAVINLDAAGSGGREILFQTGPDSPWLVDYYKKNAKYPFATTMAEELFQTGLLPSDTDFQIFNAYGSLVGFDIAQVINGYVYHTLNDRIDVIPLGALQNTGDNLLSLVRALSNATELFNPEAYETGHAIFFDVLGLFFVSYSATNAVYFNYAVAAATILLVFLSLWRIAVKSNITLESALLWGIVVLVIQVIGFVLGVALPIVVAYVMDKYGLSLSYFSHPILLIGLYVCPSLLGLSLPAYIYFKLQRNPKIPYPSQIQLALHGYAVVLAVLAIALNYYGLRTTYVFTWTLIFYVIPLALNLLLTLQDRGYAWTALLKIAQVFPFLYNSYLFYTFIAALTPMMGRYGASTNPDLYVSVLASLGSLLSLGFLILLVNIYRRPSLVFLVLLAISGVTIYAATSTQVGFPYRAKTNVQRVPYLQVRRTFYEYDGTVSKDESGYLFNFQDRRKQVPFEDYVNLTGIVSLEDDCDKYMFCGVPLYDDRWYSRRLQAMWLPREEPIIPPSIPSLELLSKTVLSDNTTVRLEFNLTGPDHISVFVQPYEDVAIGNWSFIRTMLDDPTTYPAPYHIYSSYGSNDAPLNFFLELEKPDGDFDVPLLQLGISGHFIGNEGDKQAIEFADSFPPFSALVEWPASYHRYIY</sequence>
<accession>B4MJJ8</accession>
<gene>
    <name evidence="18" type="primary">Dwil\GK20847</name>
    <name evidence="18" type="ORF">Dwil_GK20847</name>
</gene>
<dbReference type="SUPFAM" id="SSF53187">
    <property type="entry name" value="Zn-dependent exopeptidases"/>
    <property type="match status" value="1"/>
</dbReference>
<dbReference type="InParanoid" id="B4MJJ8"/>
<evidence type="ECO:0000256" key="6">
    <source>
        <dbReference type="ARBA" id="ARBA00022723"/>
    </source>
</evidence>
<dbReference type="KEGG" id="dwi:6638366"/>
<feature type="transmembrane region" description="Helical" evidence="15">
    <location>
        <begin position="418"/>
        <end position="446"/>
    </location>
</feature>
<proteinExistence type="inferred from homology"/>
<feature type="transmembrane region" description="Helical" evidence="15">
    <location>
        <begin position="620"/>
        <end position="638"/>
    </location>
</feature>
<dbReference type="Pfam" id="PF04389">
    <property type="entry name" value="Peptidase_M28"/>
    <property type="match status" value="1"/>
</dbReference>
<evidence type="ECO:0000313" key="19">
    <source>
        <dbReference type="Proteomes" id="UP000007798"/>
    </source>
</evidence>
<evidence type="ECO:0000256" key="3">
    <source>
        <dbReference type="ARBA" id="ARBA00010918"/>
    </source>
</evidence>
<dbReference type="AlphaFoldDB" id="B4MJJ8"/>
<dbReference type="PANTHER" id="PTHR12147">
    <property type="entry name" value="METALLOPEPTIDASE M28 FAMILY MEMBER"/>
    <property type="match status" value="1"/>
</dbReference>
<dbReference type="GO" id="GO:0006508">
    <property type="term" value="P:proteolysis"/>
    <property type="evidence" value="ECO:0007669"/>
    <property type="project" value="UniProtKB-KW"/>
</dbReference>
<dbReference type="eggNOG" id="KOG2194">
    <property type="taxonomic scope" value="Eukaryota"/>
</dbReference>
<evidence type="ECO:0000256" key="13">
    <source>
        <dbReference type="ARBA" id="ARBA00023180"/>
    </source>
</evidence>
<dbReference type="Gene3D" id="3.40.630.10">
    <property type="entry name" value="Zn peptidases"/>
    <property type="match status" value="1"/>
</dbReference>
<comment type="similarity">
    <text evidence="3">Belongs to the peptidase M28 family.</text>
</comment>